<dbReference type="InterPro" id="IPR000719">
    <property type="entry name" value="Prot_kinase_dom"/>
</dbReference>
<reference evidence="4 5" key="2">
    <citation type="submission" date="2017-10" db="EMBL/GenBank/DDBJ databases">
        <title>Genome analyses suggest a sexual origin of heterokaryosis in a supposedly ancient asexual fungus.</title>
        <authorList>
            <person name="Corradi N."/>
            <person name="Sedzielewska K."/>
            <person name="Noel J."/>
            <person name="Charron P."/>
            <person name="Farinelli L."/>
            <person name="Marton T."/>
            <person name="Kruger M."/>
            <person name="Pelin A."/>
            <person name="Brachmann A."/>
            <person name="Corradi N."/>
        </authorList>
    </citation>
    <scope>NUCLEOTIDE SEQUENCE [LARGE SCALE GENOMIC DNA]</scope>
    <source>
        <strain evidence="4 5">A1</strain>
    </source>
</reference>
<evidence type="ECO:0000313" key="4">
    <source>
        <dbReference type="EMBL" id="PKC58836.1"/>
    </source>
</evidence>
<gene>
    <name evidence="4" type="ORF">RhiirA1_470379</name>
</gene>
<comment type="similarity">
    <text evidence="1">Belongs to the sel-1 family.</text>
</comment>
<dbReference type="VEuPathDB" id="FungiDB:FUN_025097"/>
<dbReference type="SMART" id="SM00671">
    <property type="entry name" value="SEL1"/>
    <property type="match status" value="22"/>
</dbReference>
<dbReference type="VEuPathDB" id="FungiDB:RhiirFUN_024481"/>
<dbReference type="PROSITE" id="PS00107">
    <property type="entry name" value="PROTEIN_KINASE_ATP"/>
    <property type="match status" value="1"/>
</dbReference>
<proteinExistence type="inferred from homology"/>
<evidence type="ECO:0000256" key="1">
    <source>
        <dbReference type="ARBA" id="ARBA00038101"/>
    </source>
</evidence>
<dbReference type="Gene3D" id="1.25.40.10">
    <property type="entry name" value="Tetratricopeptide repeat domain"/>
    <property type="match status" value="7"/>
</dbReference>
<dbReference type="InterPro" id="IPR017441">
    <property type="entry name" value="Protein_kinase_ATP_BS"/>
</dbReference>
<dbReference type="PANTHER" id="PTHR11102">
    <property type="entry name" value="SEL-1-LIKE PROTEIN"/>
    <property type="match status" value="1"/>
</dbReference>
<keyword evidence="2" id="KW-0067">ATP-binding</keyword>
<dbReference type="PANTHER" id="PTHR11102:SF160">
    <property type="entry name" value="ERAD-ASSOCIATED E3 UBIQUITIN-PROTEIN LIGASE COMPONENT HRD3"/>
    <property type="match status" value="1"/>
</dbReference>
<dbReference type="EMBL" id="LLXH01001460">
    <property type="protein sequence ID" value="PKC58836.1"/>
    <property type="molecule type" value="Genomic_DNA"/>
</dbReference>
<dbReference type="InterPro" id="IPR011009">
    <property type="entry name" value="Kinase-like_dom_sf"/>
</dbReference>
<dbReference type="Gene3D" id="1.10.510.10">
    <property type="entry name" value="Transferase(Phosphotransferase) domain 1"/>
    <property type="match status" value="1"/>
</dbReference>
<evidence type="ECO:0000259" key="3">
    <source>
        <dbReference type="PROSITE" id="PS50011"/>
    </source>
</evidence>
<reference evidence="4 5" key="1">
    <citation type="submission" date="2017-10" db="EMBL/GenBank/DDBJ databases">
        <title>Extensive intraspecific genome diversity in a model arbuscular mycorrhizal fungus.</title>
        <authorList>
            <person name="Chen E.C.H."/>
            <person name="Morin E."/>
            <person name="Baudet D."/>
            <person name="Noel J."/>
            <person name="Ndikumana S."/>
            <person name="Charron P."/>
            <person name="St-Onge C."/>
            <person name="Giorgi J."/>
            <person name="Grigoriev I.V."/>
            <person name="Roux C."/>
            <person name="Martin F.M."/>
            <person name="Corradi N."/>
        </authorList>
    </citation>
    <scope>NUCLEOTIDE SEQUENCE [LARGE SCALE GENOMIC DNA]</scope>
    <source>
        <strain evidence="4 5">A1</strain>
    </source>
</reference>
<dbReference type="Pfam" id="PF08238">
    <property type="entry name" value="Sel1"/>
    <property type="match status" value="23"/>
</dbReference>
<dbReference type="InterPro" id="IPR006597">
    <property type="entry name" value="Sel1-like"/>
</dbReference>
<dbReference type="GO" id="GO:0005524">
    <property type="term" value="F:ATP binding"/>
    <property type="evidence" value="ECO:0007669"/>
    <property type="project" value="UniProtKB-UniRule"/>
</dbReference>
<dbReference type="PRINTS" id="PR00109">
    <property type="entry name" value="TYRKINASE"/>
</dbReference>
<evidence type="ECO:0000313" key="5">
    <source>
        <dbReference type="Proteomes" id="UP000232688"/>
    </source>
</evidence>
<dbReference type="InterPro" id="IPR011990">
    <property type="entry name" value="TPR-like_helical_dom_sf"/>
</dbReference>
<keyword evidence="2" id="KW-0547">Nucleotide-binding</keyword>
<name>A0A2N0R6A0_9GLOM</name>
<comment type="caution">
    <text evidence="4">The sequence shown here is derived from an EMBL/GenBank/DDBJ whole genome shotgun (WGS) entry which is preliminary data.</text>
</comment>
<feature type="binding site" evidence="2">
    <location>
        <position position="63"/>
    </location>
    <ligand>
        <name>ATP</name>
        <dbReference type="ChEBI" id="CHEBI:30616"/>
    </ligand>
</feature>
<dbReference type="PROSITE" id="PS50011">
    <property type="entry name" value="PROTEIN_KINASE_DOM"/>
    <property type="match status" value="1"/>
</dbReference>
<protein>
    <recommendedName>
        <fullName evidence="3">Protein kinase domain-containing protein</fullName>
    </recommendedName>
</protein>
<dbReference type="Proteomes" id="UP000232688">
    <property type="component" value="Unassembled WGS sequence"/>
</dbReference>
<dbReference type="VEuPathDB" id="FungiDB:RhiirA1_470379"/>
<dbReference type="Pfam" id="PF00069">
    <property type="entry name" value="Pkinase"/>
    <property type="match status" value="1"/>
</dbReference>
<accession>A0A2N0R6A0</accession>
<dbReference type="SUPFAM" id="SSF56112">
    <property type="entry name" value="Protein kinase-like (PK-like)"/>
    <property type="match status" value="1"/>
</dbReference>
<feature type="domain" description="Protein kinase" evidence="3">
    <location>
        <begin position="34"/>
        <end position="303"/>
    </location>
</feature>
<dbReference type="SUPFAM" id="SSF81901">
    <property type="entry name" value="HCP-like"/>
    <property type="match status" value="7"/>
</dbReference>
<evidence type="ECO:0000256" key="2">
    <source>
        <dbReference type="PROSITE-ProRule" id="PRU10141"/>
    </source>
</evidence>
<dbReference type="InterPro" id="IPR050767">
    <property type="entry name" value="Sel1_AlgK"/>
</dbReference>
<organism evidence="4 5">
    <name type="scientific">Rhizophagus irregularis</name>
    <dbReference type="NCBI Taxonomy" id="588596"/>
    <lineage>
        <taxon>Eukaryota</taxon>
        <taxon>Fungi</taxon>
        <taxon>Fungi incertae sedis</taxon>
        <taxon>Mucoromycota</taxon>
        <taxon>Glomeromycotina</taxon>
        <taxon>Glomeromycetes</taxon>
        <taxon>Glomerales</taxon>
        <taxon>Glomeraceae</taxon>
        <taxon>Rhizophagus</taxon>
    </lineage>
</organism>
<sequence>MLKKTEIKDLNYYINWLERLIVDENIKLYEYSNFKNIHQIGRGAYGNVYRVNCKNSNRVFALKSFVNSNDKQTLREVMKELKLHRSVDYHENIIRLYGITNAEFAAFYLDAIQKYSFVLEYADSGTLNTYLNENFSELDWTDKYQLASQLASAIEFLHEEDIIHRDLHGNNILIHQKNIKLADFGLSKKIIETSSNTSVLGVIPYVDPKSFDDKEKYKLNKKSDIYSVGVLLWQISSGHRPFHEDDYGPRLMLSILNGRREIIIDGTPVKYSNLYTECWRDEPNKRPNIQEIISTLKSINSLIEIDAIIDHIDGKKETHSMEVEIDPELSKETIDLNNELISNDELNISFDSIKENRGSTNEIISKGESNNIMKYENRMTSSESPSNASASEQVNQVTKSSIDFIEFLNLDKIISSVIEKHDKGTIFDHVQQLISKNILQINQATEQLIKWLLKNQDKTQYIWFLGLFYYYNIGVEENVLKAFELFSKAADDNYSIAQVYLAKCYYDGYGTDYDLSLAFYWYQKSAENGRNCYEFGIGIVKNENKSFYWYNTAAKNGNNTAKLYLAHCYRLGKGVEKDEVKAFKYYKSLAKQENADAQLQVGNCFYYGIGIKIDKIQAKCWYEKATNNGNIIAKNILKKYYNVKARVEINETKKTQFYKTLFHKNLSQFGFYCVGKLLLRTNYEKSFYYFQKAAENGCKFAQFNLGGCYQLGDGVRKDLRKSFELYKKSAEQGYINAQSQLIYCYDFGFGTEKDNIKAFELAKIIAEKGYSDAQYLLGEYYIYGVGVDKDENKAFELFNKLAKTTKYFVSGKKEIKINKQKEFEYSKIFSENINMHLKFELGNCYNKGIGTEVNKIKAFELYKMAAEEGNSFAQNSLGLLYECGEGTEMNLEIAFYWYNKAAENGSEVAQYNLGNCYKNGRGIEKNEAKAFEYYKKSADQRCLNAQVQLGYCYEKGIGTEVNKTKAIELYEISAKEGNCFAQNSLGFLYEYDEGTEKNLEKAIFWYNKAAENGSELAQHNLGNCYKNGRGVEKNEAKAFEYYKKSADQGYLNAQFKLGYCYYNGIGTEINNTKTFESWKIVAEKGNSYAQNGLGFMYGNGEGTEKNVEKAFYWFNRAAENGNSESQYNLGECYELGNGVNKDETKAFECYKKSAENGVIHSKFQLGYCYVNGIGTEVDEEKGFKLYNEAAGMNDLDKVNYWYHKAAENDNGLALLKLGNFYELGMGVYENKVRAFELYKKSANQGFTNAQYKLGYFYENGIGIDMNKEKAFNSYKIAATEGDLNAQKSLAYLYEIGKGTDKNIENAIYWYRKALENGCLEVQANLDVLLIQKK</sequence>
<dbReference type="GO" id="GO:0004672">
    <property type="term" value="F:protein kinase activity"/>
    <property type="evidence" value="ECO:0007669"/>
    <property type="project" value="InterPro"/>
</dbReference>
<dbReference type="InterPro" id="IPR001245">
    <property type="entry name" value="Ser-Thr/Tyr_kinase_cat_dom"/>
</dbReference>